<dbReference type="PANTHER" id="PTHR13170">
    <property type="entry name" value="O-GLCNACASE"/>
    <property type="match status" value="1"/>
</dbReference>
<evidence type="ECO:0000313" key="3">
    <source>
        <dbReference type="Proteomes" id="UP000095039"/>
    </source>
</evidence>
<dbReference type="PROSITE" id="PS51186">
    <property type="entry name" value="GNAT"/>
    <property type="match status" value="1"/>
</dbReference>
<name>A0A1E5CAU9_9GAMM</name>
<dbReference type="RefSeq" id="WP_016961614.1">
    <property type="nucleotide sequence ID" value="NZ_AJWN02000035.1"/>
</dbReference>
<dbReference type="AlphaFoldDB" id="A0A1E5CAU9"/>
<sequence>MPFEIRPFQPSDLPSLYKICLLTADNGEDGSLLYRDDELVGHFFSAPYAILNPDMCFVATCNGEPCGYIVSTANSKMFSARCEDEWLPVLRERYPLDQYKGHSASDWVVGKIHQGHAPRPEFDRYPAHFHINCLPETQGFGLGKKLMMALIERLTASKVSGVHLEVSTVNTGAIKFYEKLGFQKIATFEHSLGYGMSLNP</sequence>
<feature type="domain" description="N-acetyltransferase" evidence="1">
    <location>
        <begin position="3"/>
        <end position="200"/>
    </location>
</feature>
<dbReference type="Gene3D" id="3.40.630.30">
    <property type="match status" value="1"/>
</dbReference>
<dbReference type="PANTHER" id="PTHR13170:SF16">
    <property type="entry name" value="PROTEIN O-GLCNACASE"/>
    <property type="match status" value="1"/>
</dbReference>
<dbReference type="GO" id="GO:0016747">
    <property type="term" value="F:acyltransferase activity, transferring groups other than amino-acyl groups"/>
    <property type="evidence" value="ECO:0007669"/>
    <property type="project" value="InterPro"/>
</dbReference>
<reference evidence="2 3" key="1">
    <citation type="journal article" date="2012" name="Science">
        <title>Ecological populations of bacteria act as socially cohesive units of antibiotic production and resistance.</title>
        <authorList>
            <person name="Cordero O.X."/>
            <person name="Wildschutte H."/>
            <person name="Kirkup B."/>
            <person name="Proehl S."/>
            <person name="Ngo L."/>
            <person name="Hussain F."/>
            <person name="Le Roux F."/>
            <person name="Mincer T."/>
            <person name="Polz M.F."/>
        </authorList>
    </citation>
    <scope>NUCLEOTIDE SEQUENCE [LARGE SCALE GENOMIC DNA]</scope>
    <source>
        <strain evidence="2 3">FF-454</strain>
    </source>
</reference>
<evidence type="ECO:0000259" key="1">
    <source>
        <dbReference type="PROSITE" id="PS51186"/>
    </source>
</evidence>
<dbReference type="InterPro" id="IPR000182">
    <property type="entry name" value="GNAT_dom"/>
</dbReference>
<dbReference type="InterPro" id="IPR051822">
    <property type="entry name" value="Glycosyl_Hydrolase_84"/>
</dbReference>
<dbReference type="Proteomes" id="UP000095039">
    <property type="component" value="Unassembled WGS sequence"/>
</dbReference>
<dbReference type="SUPFAM" id="SSF55729">
    <property type="entry name" value="Acyl-CoA N-acyltransferases (Nat)"/>
    <property type="match status" value="1"/>
</dbReference>
<comment type="caution">
    <text evidence="2">The sequence shown here is derived from an EMBL/GenBank/DDBJ whole genome shotgun (WGS) entry which is preliminary data.</text>
</comment>
<gene>
    <name evidence="2" type="ORF">A1OK_07485</name>
</gene>
<evidence type="ECO:0000313" key="2">
    <source>
        <dbReference type="EMBL" id="OEE62638.1"/>
    </source>
</evidence>
<dbReference type="InterPro" id="IPR016181">
    <property type="entry name" value="Acyl_CoA_acyltransferase"/>
</dbReference>
<protein>
    <submittedName>
        <fullName evidence="2">GNAT family N-acetyltransferase</fullName>
    </submittedName>
</protein>
<dbReference type="Pfam" id="PF00583">
    <property type="entry name" value="Acetyltransf_1"/>
    <property type="match status" value="1"/>
</dbReference>
<keyword evidence="3" id="KW-1185">Reference proteome</keyword>
<proteinExistence type="predicted"/>
<dbReference type="EMBL" id="AJWN02000035">
    <property type="protein sequence ID" value="OEE62638.1"/>
    <property type="molecule type" value="Genomic_DNA"/>
</dbReference>
<accession>A0A1E5CAU9</accession>
<organism evidence="2 3">
    <name type="scientific">Enterovibrio norvegicus FF-454</name>
    <dbReference type="NCBI Taxonomy" id="1185651"/>
    <lineage>
        <taxon>Bacteria</taxon>
        <taxon>Pseudomonadati</taxon>
        <taxon>Pseudomonadota</taxon>
        <taxon>Gammaproteobacteria</taxon>
        <taxon>Vibrionales</taxon>
        <taxon>Vibrionaceae</taxon>
        <taxon>Enterovibrio</taxon>
    </lineage>
</organism>